<dbReference type="Gene3D" id="3.30.200.20">
    <property type="entry name" value="Phosphorylase Kinase, domain 1"/>
    <property type="match status" value="1"/>
</dbReference>
<dbReference type="AlphaFoldDB" id="A0A397GFK2"/>
<evidence type="ECO:0000256" key="3">
    <source>
        <dbReference type="ARBA" id="ARBA00022679"/>
    </source>
</evidence>
<dbReference type="PANTHER" id="PTHR47634">
    <property type="entry name" value="PROTEIN KINASE DOMAIN-CONTAINING PROTEIN-RELATED"/>
    <property type="match status" value="1"/>
</dbReference>
<name>A0A397GFK2_ASPTH</name>
<sequence>MESIVPGGITDTLPHVEYIPIDEVEKLERYRPGGYHPISIGAWLNDQYRIIHKLGFGAYSTVWLARDQEAEKYVAIKITVAAGDPVDSQESNILRRLGVAGAANIPRILDEFSISGPNGVHRCFVTAPGMMSLAEAKDASSVRLFQLPVARAIAAQLVQAVAFLHSQGIVHADLHAGNVLVRLPESMDALSPEQLSAPTPWWCPRHVVVPIWLGKASECISLSEAQIIVTDYGGSFMPATTMRHYSNTPDLLVPPEVHFEPQESLLFPADIWTLACTIWEIIGQRPLFEGFNPSADWVIREHVDALGKLPLQWWLKWDSRMRWFNEDGTRHSGANPRHWEQRFNDSVQEPRQEFKMTEVGEVEKVALFAMLRAMLAFLPEKRPTAAEVMECEWMQKWALPELAKVQTNR</sequence>
<dbReference type="Pfam" id="PF00069">
    <property type="entry name" value="Pkinase"/>
    <property type="match status" value="1"/>
</dbReference>
<dbReference type="GO" id="GO:0005524">
    <property type="term" value="F:ATP binding"/>
    <property type="evidence" value="ECO:0007669"/>
    <property type="project" value="UniProtKB-UniRule"/>
</dbReference>
<keyword evidence="6 9" id="KW-0067">ATP-binding</keyword>
<dbReference type="RefSeq" id="XP_026612028.1">
    <property type="nucleotide sequence ID" value="XM_026755796.1"/>
</dbReference>
<evidence type="ECO:0000256" key="1">
    <source>
        <dbReference type="ARBA" id="ARBA00012513"/>
    </source>
</evidence>
<dbReference type="GO" id="GO:0000245">
    <property type="term" value="P:spliceosomal complex assembly"/>
    <property type="evidence" value="ECO:0007669"/>
    <property type="project" value="TreeGrafter"/>
</dbReference>
<keyword evidence="12" id="KW-1185">Reference proteome</keyword>
<evidence type="ECO:0000256" key="9">
    <source>
        <dbReference type="PROSITE-ProRule" id="PRU10141"/>
    </source>
</evidence>
<dbReference type="OrthoDB" id="5979581at2759"/>
<evidence type="ECO:0000313" key="11">
    <source>
        <dbReference type="EMBL" id="RHZ48574.1"/>
    </source>
</evidence>
<comment type="catalytic activity">
    <reaction evidence="8">
        <text>L-seryl-[protein] + ATP = O-phospho-L-seryl-[protein] + ADP + H(+)</text>
        <dbReference type="Rhea" id="RHEA:17989"/>
        <dbReference type="Rhea" id="RHEA-COMP:9863"/>
        <dbReference type="Rhea" id="RHEA-COMP:11604"/>
        <dbReference type="ChEBI" id="CHEBI:15378"/>
        <dbReference type="ChEBI" id="CHEBI:29999"/>
        <dbReference type="ChEBI" id="CHEBI:30616"/>
        <dbReference type="ChEBI" id="CHEBI:83421"/>
        <dbReference type="ChEBI" id="CHEBI:456216"/>
        <dbReference type="EC" id="2.7.11.1"/>
    </reaction>
</comment>
<proteinExistence type="predicted"/>
<dbReference type="InterPro" id="IPR017441">
    <property type="entry name" value="Protein_kinase_ATP_BS"/>
</dbReference>
<keyword evidence="3" id="KW-0808">Transferase</keyword>
<dbReference type="STRING" id="41047.A0A397GFK2"/>
<evidence type="ECO:0000256" key="6">
    <source>
        <dbReference type="ARBA" id="ARBA00022840"/>
    </source>
</evidence>
<comment type="caution">
    <text evidence="11">The sequence shown here is derived from an EMBL/GenBank/DDBJ whole genome shotgun (WGS) entry which is preliminary data.</text>
</comment>
<dbReference type="GO" id="GO:0050684">
    <property type="term" value="P:regulation of mRNA processing"/>
    <property type="evidence" value="ECO:0007669"/>
    <property type="project" value="TreeGrafter"/>
</dbReference>
<dbReference type="EMBL" id="NKHU02000194">
    <property type="protein sequence ID" value="RHZ48574.1"/>
    <property type="molecule type" value="Genomic_DNA"/>
</dbReference>
<comment type="catalytic activity">
    <reaction evidence="7">
        <text>L-threonyl-[protein] + ATP = O-phospho-L-threonyl-[protein] + ADP + H(+)</text>
        <dbReference type="Rhea" id="RHEA:46608"/>
        <dbReference type="Rhea" id="RHEA-COMP:11060"/>
        <dbReference type="Rhea" id="RHEA-COMP:11605"/>
        <dbReference type="ChEBI" id="CHEBI:15378"/>
        <dbReference type="ChEBI" id="CHEBI:30013"/>
        <dbReference type="ChEBI" id="CHEBI:30616"/>
        <dbReference type="ChEBI" id="CHEBI:61977"/>
        <dbReference type="ChEBI" id="CHEBI:456216"/>
        <dbReference type="EC" id="2.7.11.1"/>
    </reaction>
</comment>
<evidence type="ECO:0000256" key="2">
    <source>
        <dbReference type="ARBA" id="ARBA00022527"/>
    </source>
</evidence>
<reference evidence="11" key="1">
    <citation type="submission" date="2018-08" db="EMBL/GenBank/DDBJ databases">
        <title>Draft genome sequence of azole-resistant Aspergillus thermomutatus (Neosartorya pseudofischeri) strain HMR AF 39, isolated from a human nasal aspirate.</title>
        <authorList>
            <person name="Parent-Michaud M."/>
            <person name="Dufresne P.J."/>
            <person name="Fournier E."/>
            <person name="Martineau C."/>
            <person name="Moreira S."/>
            <person name="Perkins V."/>
            <person name="De Repentigny L."/>
            <person name="Dufresne S.F."/>
        </authorList>
    </citation>
    <scope>NUCLEOTIDE SEQUENCE [LARGE SCALE GENOMIC DNA]</scope>
    <source>
        <strain evidence="11">HMR AF 39</strain>
    </source>
</reference>
<dbReference type="VEuPathDB" id="FungiDB:CDV56_102177"/>
<keyword evidence="4 9" id="KW-0547">Nucleotide-binding</keyword>
<evidence type="ECO:0000256" key="4">
    <source>
        <dbReference type="ARBA" id="ARBA00022741"/>
    </source>
</evidence>
<dbReference type="InterPro" id="IPR051334">
    <property type="entry name" value="SRPK"/>
</dbReference>
<evidence type="ECO:0000313" key="12">
    <source>
        <dbReference type="Proteomes" id="UP000215305"/>
    </source>
</evidence>
<keyword evidence="5" id="KW-0418">Kinase</keyword>
<dbReference type="Gene3D" id="1.10.510.10">
    <property type="entry name" value="Transferase(Phosphotransferase) domain 1"/>
    <property type="match status" value="1"/>
</dbReference>
<organism evidence="11 12">
    <name type="scientific">Aspergillus thermomutatus</name>
    <name type="common">Neosartorya pseudofischeri</name>
    <dbReference type="NCBI Taxonomy" id="41047"/>
    <lineage>
        <taxon>Eukaryota</taxon>
        <taxon>Fungi</taxon>
        <taxon>Dikarya</taxon>
        <taxon>Ascomycota</taxon>
        <taxon>Pezizomycotina</taxon>
        <taxon>Eurotiomycetes</taxon>
        <taxon>Eurotiomycetidae</taxon>
        <taxon>Eurotiales</taxon>
        <taxon>Aspergillaceae</taxon>
        <taxon>Aspergillus</taxon>
        <taxon>Aspergillus subgen. Fumigati</taxon>
    </lineage>
</organism>
<evidence type="ECO:0000256" key="7">
    <source>
        <dbReference type="ARBA" id="ARBA00047899"/>
    </source>
</evidence>
<keyword evidence="2" id="KW-0723">Serine/threonine-protein kinase</keyword>
<dbReference type="EC" id="2.7.11.1" evidence="1"/>
<dbReference type="SMART" id="SM00220">
    <property type="entry name" value="S_TKc"/>
    <property type="match status" value="1"/>
</dbReference>
<feature type="binding site" evidence="9">
    <location>
        <position position="77"/>
    </location>
    <ligand>
        <name>ATP</name>
        <dbReference type="ChEBI" id="CHEBI:30616"/>
    </ligand>
</feature>
<dbReference type="GeneID" id="38124151"/>
<gene>
    <name evidence="11" type="ORF">CDV56_102177</name>
</gene>
<dbReference type="InterPro" id="IPR000719">
    <property type="entry name" value="Prot_kinase_dom"/>
</dbReference>
<dbReference type="InterPro" id="IPR011009">
    <property type="entry name" value="Kinase-like_dom_sf"/>
</dbReference>
<dbReference type="GO" id="GO:0004674">
    <property type="term" value="F:protein serine/threonine kinase activity"/>
    <property type="evidence" value="ECO:0007669"/>
    <property type="project" value="UniProtKB-KW"/>
</dbReference>
<evidence type="ECO:0000256" key="5">
    <source>
        <dbReference type="ARBA" id="ARBA00022777"/>
    </source>
</evidence>
<feature type="domain" description="Protein kinase" evidence="10">
    <location>
        <begin position="48"/>
        <end position="394"/>
    </location>
</feature>
<dbReference type="Proteomes" id="UP000215305">
    <property type="component" value="Unassembled WGS sequence"/>
</dbReference>
<protein>
    <recommendedName>
        <fullName evidence="1">non-specific serine/threonine protein kinase</fullName>
        <ecNumber evidence="1">2.7.11.1</ecNumber>
    </recommendedName>
</protein>
<dbReference type="SUPFAM" id="SSF56112">
    <property type="entry name" value="Protein kinase-like (PK-like)"/>
    <property type="match status" value="1"/>
</dbReference>
<dbReference type="PROSITE" id="PS00107">
    <property type="entry name" value="PROTEIN_KINASE_ATP"/>
    <property type="match status" value="1"/>
</dbReference>
<dbReference type="PROSITE" id="PS50011">
    <property type="entry name" value="PROTEIN_KINASE_DOM"/>
    <property type="match status" value="1"/>
</dbReference>
<evidence type="ECO:0000256" key="8">
    <source>
        <dbReference type="ARBA" id="ARBA00048679"/>
    </source>
</evidence>
<dbReference type="PANTHER" id="PTHR47634:SF9">
    <property type="entry name" value="PROTEIN KINASE DOMAIN-CONTAINING PROTEIN-RELATED"/>
    <property type="match status" value="1"/>
</dbReference>
<accession>A0A397GFK2</accession>
<evidence type="ECO:0000259" key="10">
    <source>
        <dbReference type="PROSITE" id="PS50011"/>
    </source>
</evidence>